<feature type="transmembrane region" description="Helical" evidence="1">
    <location>
        <begin position="28"/>
        <end position="44"/>
    </location>
</feature>
<dbReference type="Proteomes" id="UP001200741">
    <property type="component" value="Unassembled WGS sequence"/>
</dbReference>
<reference evidence="2 3" key="1">
    <citation type="submission" date="2021-12" db="EMBL/GenBank/DDBJ databases">
        <title>Genome seq of P8.</title>
        <authorList>
            <person name="Seo T."/>
        </authorList>
    </citation>
    <scope>NUCLEOTIDE SEQUENCE [LARGE SCALE GENOMIC DNA]</scope>
    <source>
        <strain evidence="2 3">P8</strain>
    </source>
</reference>
<comment type="caution">
    <text evidence="2">The sequence shown here is derived from an EMBL/GenBank/DDBJ whole genome shotgun (WGS) entry which is preliminary data.</text>
</comment>
<keyword evidence="1" id="KW-0812">Transmembrane</keyword>
<feature type="transmembrane region" description="Helical" evidence="1">
    <location>
        <begin position="5"/>
        <end position="22"/>
    </location>
</feature>
<proteinExistence type="predicted"/>
<accession>A0ABS8XR67</accession>
<gene>
    <name evidence="2" type="ORF">LXT13_04230</name>
</gene>
<keyword evidence="3" id="KW-1185">Reference proteome</keyword>
<protein>
    <submittedName>
        <fullName evidence="2">Uncharacterized protein</fullName>
    </submittedName>
</protein>
<sequence length="95" mass="10661">MLRTLLLIVSVAAFAVGLGVWWLGHRDALPVALWSGGLALAVAVERWRYRARTVAGEGWEPTEERFIDPESGQPMRVLFNPRTGERRYEAMAGHD</sequence>
<dbReference type="EMBL" id="JAJTWU010000002">
    <property type="protein sequence ID" value="MCE4553653.1"/>
    <property type="molecule type" value="Genomic_DNA"/>
</dbReference>
<organism evidence="2 3">
    <name type="scientific">Pelomonas cellulosilytica</name>
    <dbReference type="NCBI Taxonomy" id="2906762"/>
    <lineage>
        <taxon>Bacteria</taxon>
        <taxon>Pseudomonadati</taxon>
        <taxon>Pseudomonadota</taxon>
        <taxon>Betaproteobacteria</taxon>
        <taxon>Burkholderiales</taxon>
        <taxon>Sphaerotilaceae</taxon>
        <taxon>Roseateles</taxon>
    </lineage>
</organism>
<evidence type="ECO:0000256" key="1">
    <source>
        <dbReference type="SAM" id="Phobius"/>
    </source>
</evidence>
<evidence type="ECO:0000313" key="2">
    <source>
        <dbReference type="EMBL" id="MCE4553653.1"/>
    </source>
</evidence>
<keyword evidence="1" id="KW-0472">Membrane</keyword>
<dbReference type="RefSeq" id="WP_233370368.1">
    <property type="nucleotide sequence ID" value="NZ_JAJTWU010000002.1"/>
</dbReference>
<keyword evidence="1" id="KW-1133">Transmembrane helix</keyword>
<name>A0ABS8XR67_9BURK</name>
<evidence type="ECO:0000313" key="3">
    <source>
        <dbReference type="Proteomes" id="UP001200741"/>
    </source>
</evidence>